<evidence type="ECO:0000313" key="8">
    <source>
        <dbReference type="Proteomes" id="UP000215914"/>
    </source>
</evidence>
<keyword evidence="8" id="KW-1185">Reference proteome</keyword>
<comment type="caution">
    <text evidence="7">The sequence shown here is derived from an EMBL/GenBank/DDBJ whole genome shotgun (WGS) entry which is preliminary data.</text>
</comment>
<keyword evidence="3" id="KW-0508">mRNA splicing</keyword>
<evidence type="ECO:0000256" key="3">
    <source>
        <dbReference type="ARBA" id="ARBA00023187"/>
    </source>
</evidence>
<evidence type="ECO:0000256" key="5">
    <source>
        <dbReference type="SAM" id="MobiDB-lite"/>
    </source>
</evidence>
<dbReference type="InterPro" id="IPR050907">
    <property type="entry name" value="SRSF"/>
</dbReference>
<dbReference type="CDD" id="cd00590">
    <property type="entry name" value="RRM_SF"/>
    <property type="match status" value="1"/>
</dbReference>
<organism evidence="7 8">
    <name type="scientific">Helianthus annuus</name>
    <name type="common">Common sunflower</name>
    <dbReference type="NCBI Taxonomy" id="4232"/>
    <lineage>
        <taxon>Eukaryota</taxon>
        <taxon>Viridiplantae</taxon>
        <taxon>Streptophyta</taxon>
        <taxon>Embryophyta</taxon>
        <taxon>Tracheophyta</taxon>
        <taxon>Spermatophyta</taxon>
        <taxon>Magnoliopsida</taxon>
        <taxon>eudicotyledons</taxon>
        <taxon>Gunneridae</taxon>
        <taxon>Pentapetalae</taxon>
        <taxon>asterids</taxon>
        <taxon>campanulids</taxon>
        <taxon>Asterales</taxon>
        <taxon>Asteraceae</taxon>
        <taxon>Asteroideae</taxon>
        <taxon>Heliantheae alliance</taxon>
        <taxon>Heliantheae</taxon>
        <taxon>Helianthus</taxon>
    </lineage>
</organism>
<dbReference type="GO" id="GO:0003723">
    <property type="term" value="F:RNA binding"/>
    <property type="evidence" value="ECO:0007669"/>
    <property type="project" value="UniProtKB-UniRule"/>
</dbReference>
<evidence type="ECO:0000313" key="7">
    <source>
        <dbReference type="EMBL" id="KAF5822093.1"/>
    </source>
</evidence>
<dbReference type="Gramene" id="mRNA:HanXRQr2_Chr01g0022511">
    <property type="protein sequence ID" value="mRNA:HanXRQr2_Chr01g0022511"/>
    <property type="gene ID" value="HanXRQr2_Chr01g0022511"/>
</dbReference>
<reference evidence="7" key="1">
    <citation type="journal article" date="2017" name="Nature">
        <title>The sunflower genome provides insights into oil metabolism, flowering and Asterid evolution.</title>
        <authorList>
            <person name="Badouin H."/>
            <person name="Gouzy J."/>
            <person name="Grassa C.J."/>
            <person name="Murat F."/>
            <person name="Staton S.E."/>
            <person name="Cottret L."/>
            <person name="Lelandais-Briere C."/>
            <person name="Owens G.L."/>
            <person name="Carrere S."/>
            <person name="Mayjonade B."/>
            <person name="Legrand L."/>
            <person name="Gill N."/>
            <person name="Kane N.C."/>
            <person name="Bowers J.E."/>
            <person name="Hubner S."/>
            <person name="Bellec A."/>
            <person name="Berard A."/>
            <person name="Berges H."/>
            <person name="Blanchet N."/>
            <person name="Boniface M.C."/>
            <person name="Brunel D."/>
            <person name="Catrice O."/>
            <person name="Chaidir N."/>
            <person name="Claudel C."/>
            <person name="Donnadieu C."/>
            <person name="Faraut T."/>
            <person name="Fievet G."/>
            <person name="Helmstetter N."/>
            <person name="King M."/>
            <person name="Knapp S.J."/>
            <person name="Lai Z."/>
            <person name="Le Paslier M.C."/>
            <person name="Lippi Y."/>
            <person name="Lorenzon L."/>
            <person name="Mandel J.R."/>
            <person name="Marage G."/>
            <person name="Marchand G."/>
            <person name="Marquand E."/>
            <person name="Bret-Mestries E."/>
            <person name="Morien E."/>
            <person name="Nambeesan S."/>
            <person name="Nguyen T."/>
            <person name="Pegot-Espagnet P."/>
            <person name="Pouilly N."/>
            <person name="Raftis F."/>
            <person name="Sallet E."/>
            <person name="Schiex T."/>
            <person name="Thomas J."/>
            <person name="Vandecasteele C."/>
            <person name="Vares D."/>
            <person name="Vear F."/>
            <person name="Vautrin S."/>
            <person name="Crespi M."/>
            <person name="Mangin B."/>
            <person name="Burke J.M."/>
            <person name="Salse J."/>
            <person name="Munos S."/>
            <person name="Vincourt P."/>
            <person name="Rieseberg L.H."/>
            <person name="Langlade N.B."/>
        </authorList>
    </citation>
    <scope>NUCLEOTIDE SEQUENCE</scope>
    <source>
        <tissue evidence="7">Leaves</tissue>
    </source>
</reference>
<dbReference type="PROSITE" id="PS50102">
    <property type="entry name" value="RRM"/>
    <property type="match status" value="1"/>
</dbReference>
<dbReference type="PANTHER" id="PTHR23147">
    <property type="entry name" value="SERINE/ARGININE RICH SPLICING FACTOR"/>
    <property type="match status" value="1"/>
</dbReference>
<feature type="compositionally biased region" description="Gly residues" evidence="5">
    <location>
        <begin position="429"/>
        <end position="442"/>
    </location>
</feature>
<dbReference type="EMBL" id="MNCJ02000316">
    <property type="protein sequence ID" value="KAF5822093.1"/>
    <property type="molecule type" value="Genomic_DNA"/>
</dbReference>
<evidence type="ECO:0000256" key="4">
    <source>
        <dbReference type="PROSITE-ProRule" id="PRU00176"/>
    </source>
</evidence>
<dbReference type="InterPro" id="IPR000504">
    <property type="entry name" value="RRM_dom"/>
</dbReference>
<dbReference type="InterPro" id="IPR035979">
    <property type="entry name" value="RBD_domain_sf"/>
</dbReference>
<keyword evidence="2" id="KW-0747">Spliceosome</keyword>
<dbReference type="GO" id="GO:0005681">
    <property type="term" value="C:spliceosomal complex"/>
    <property type="evidence" value="ECO:0007669"/>
    <property type="project" value="UniProtKB-KW"/>
</dbReference>
<feature type="region of interest" description="Disordered" evidence="5">
    <location>
        <begin position="342"/>
        <end position="393"/>
    </location>
</feature>
<dbReference type="GO" id="GO:0006397">
    <property type="term" value="P:mRNA processing"/>
    <property type="evidence" value="ECO:0007669"/>
    <property type="project" value="UniProtKB-KW"/>
</dbReference>
<evidence type="ECO:0000256" key="2">
    <source>
        <dbReference type="ARBA" id="ARBA00022728"/>
    </source>
</evidence>
<name>A0A9K3JW55_HELAN</name>
<dbReference type="Pfam" id="PF00076">
    <property type="entry name" value="RRM_1"/>
    <property type="match status" value="1"/>
</dbReference>
<accession>A0A9K3JW55</accession>
<dbReference type="Gene3D" id="3.30.70.330">
    <property type="match status" value="1"/>
</dbReference>
<evidence type="ECO:0000259" key="6">
    <source>
        <dbReference type="PROSITE" id="PS50102"/>
    </source>
</evidence>
<reference evidence="7" key="2">
    <citation type="submission" date="2020-06" db="EMBL/GenBank/DDBJ databases">
        <title>Helianthus annuus Genome sequencing and assembly Release 2.</title>
        <authorList>
            <person name="Gouzy J."/>
            <person name="Langlade N."/>
            <person name="Munos S."/>
        </authorList>
    </citation>
    <scope>NUCLEOTIDE SEQUENCE</scope>
    <source>
        <tissue evidence="7">Leaves</tissue>
    </source>
</reference>
<dbReference type="SUPFAM" id="SSF54928">
    <property type="entry name" value="RNA-binding domain, RBD"/>
    <property type="match status" value="1"/>
</dbReference>
<proteinExistence type="predicted"/>
<protein>
    <submittedName>
        <fullName evidence="7">RNA recognition motif domain, nucleotide-binding alpha-beta plait domain superfamily</fullName>
    </submittedName>
</protein>
<dbReference type="Proteomes" id="UP000215914">
    <property type="component" value="Unassembled WGS sequence"/>
</dbReference>
<evidence type="ECO:0000256" key="1">
    <source>
        <dbReference type="ARBA" id="ARBA00022664"/>
    </source>
</evidence>
<feature type="domain" description="RRM" evidence="6">
    <location>
        <begin position="12"/>
        <end position="89"/>
    </location>
</feature>
<keyword evidence="1" id="KW-0507">mRNA processing</keyword>
<dbReference type="SMART" id="SM00360">
    <property type="entry name" value="RRM"/>
    <property type="match status" value="1"/>
</dbReference>
<feature type="compositionally biased region" description="Polar residues" evidence="5">
    <location>
        <begin position="461"/>
        <end position="473"/>
    </location>
</feature>
<keyword evidence="4" id="KW-0694">RNA-binding</keyword>
<dbReference type="GO" id="GO:0008380">
    <property type="term" value="P:RNA splicing"/>
    <property type="evidence" value="ECO:0007669"/>
    <property type="project" value="UniProtKB-KW"/>
</dbReference>
<feature type="region of interest" description="Disordered" evidence="5">
    <location>
        <begin position="406"/>
        <end position="501"/>
    </location>
</feature>
<dbReference type="AlphaFoldDB" id="A0A9K3JW55"/>
<gene>
    <name evidence="7" type="ORF">HanXRQr2_Chr01g0022511</name>
</gene>
<dbReference type="InterPro" id="IPR012677">
    <property type="entry name" value="Nucleotide-bd_a/b_plait_sf"/>
</dbReference>
<sequence length="501" mass="54107">MAGVSGLSEGTVKLFVTNLPDGCTPWELRKYMEAFGDIVGTYVAKKRDKNGYRFGFATFKGVRDRAELMKCLGGVKMGDFKLKINVARFAAENSSGRDHMPEMKNKDRGAGHQIPGGVFNLRDVRSYKEAMGSSFPLAGSSTGLAGAFKEDTRGREKTIVVPDRTGAFNDLIGMALVGRTVDIETLVDFDKLLRIAKCSVANLQYLGGLSLLISFHDAESAKQFMEAKEVWGPWFSKLDYWSGQSLPLERVAWLKLCGIPLHLLDVDVLGLVGESFGKILHIPKLSEVDLDLSIVRVGVLVGSSGRIIEGVSLKWKDKAFRIWVEEDSDVWVPDCLDRDDESISVDASSPEDIPDVNGCNLGSGEMGEPQSSVFGEPVEKSPVDAGPSPDMLNAPRFVEREKVAAAGPEDGEDGSGHDLDGRLVSPLVGPGGNGGFVVGSGGNRSRPFRRRGLGQSCFKAQPNSNRPSVSSDTGRPKKRPRSSDSVEEPGFGFVGFVPSPC</sequence>